<dbReference type="Proteomes" id="UP001430953">
    <property type="component" value="Unassembled WGS sequence"/>
</dbReference>
<feature type="region of interest" description="Disordered" evidence="1">
    <location>
        <begin position="46"/>
        <end position="105"/>
    </location>
</feature>
<keyword evidence="3" id="KW-1185">Reference proteome</keyword>
<proteinExistence type="predicted"/>
<evidence type="ECO:0000313" key="2">
    <source>
        <dbReference type="EMBL" id="KAL0126975.1"/>
    </source>
</evidence>
<sequence>MKEKKERKREVIIEDKNRIYFRASRNAVERVVGVRVVKKKGTKRRIPRWRRRRIPRNRESRPGEGVKEREREREGQEAEVKEVDEGVDEAEEEEEAEEVEREYNRDSRRITNSLLFGTFARVGGSVKVGEGQTNVSGRETWASRSRLIGFRTR</sequence>
<protein>
    <submittedName>
        <fullName evidence="2">Uncharacterized protein</fullName>
    </submittedName>
</protein>
<organism evidence="2 3">
    <name type="scientific">Cardiocondyla obscurior</name>
    <dbReference type="NCBI Taxonomy" id="286306"/>
    <lineage>
        <taxon>Eukaryota</taxon>
        <taxon>Metazoa</taxon>
        <taxon>Ecdysozoa</taxon>
        <taxon>Arthropoda</taxon>
        <taxon>Hexapoda</taxon>
        <taxon>Insecta</taxon>
        <taxon>Pterygota</taxon>
        <taxon>Neoptera</taxon>
        <taxon>Endopterygota</taxon>
        <taxon>Hymenoptera</taxon>
        <taxon>Apocrita</taxon>
        <taxon>Aculeata</taxon>
        <taxon>Formicoidea</taxon>
        <taxon>Formicidae</taxon>
        <taxon>Myrmicinae</taxon>
        <taxon>Cardiocondyla</taxon>
    </lineage>
</organism>
<comment type="caution">
    <text evidence="2">The sequence shown here is derived from an EMBL/GenBank/DDBJ whole genome shotgun (WGS) entry which is preliminary data.</text>
</comment>
<feature type="compositionally biased region" description="Basic and acidic residues" evidence="1">
    <location>
        <begin position="56"/>
        <end position="84"/>
    </location>
</feature>
<name>A0AAW2GK55_9HYME</name>
<reference evidence="2 3" key="1">
    <citation type="submission" date="2023-03" db="EMBL/GenBank/DDBJ databases">
        <title>High recombination rates correlate with genetic variation in Cardiocondyla obscurior ants.</title>
        <authorList>
            <person name="Errbii M."/>
        </authorList>
    </citation>
    <scope>NUCLEOTIDE SEQUENCE [LARGE SCALE GENOMIC DNA]</scope>
    <source>
        <strain evidence="2">Alpha-2009</strain>
        <tissue evidence="2">Whole body</tissue>
    </source>
</reference>
<evidence type="ECO:0000256" key="1">
    <source>
        <dbReference type="SAM" id="MobiDB-lite"/>
    </source>
</evidence>
<gene>
    <name evidence="2" type="ORF">PUN28_005368</name>
</gene>
<feature type="compositionally biased region" description="Basic residues" evidence="1">
    <location>
        <begin position="46"/>
        <end position="55"/>
    </location>
</feature>
<evidence type="ECO:0000313" key="3">
    <source>
        <dbReference type="Proteomes" id="UP001430953"/>
    </source>
</evidence>
<dbReference type="EMBL" id="JADYXP020000004">
    <property type="protein sequence ID" value="KAL0126975.1"/>
    <property type="molecule type" value="Genomic_DNA"/>
</dbReference>
<accession>A0AAW2GK55</accession>
<feature type="compositionally biased region" description="Acidic residues" evidence="1">
    <location>
        <begin position="85"/>
        <end position="100"/>
    </location>
</feature>
<dbReference type="AlphaFoldDB" id="A0AAW2GK55"/>